<dbReference type="EMBL" id="BMAW01065002">
    <property type="protein sequence ID" value="GFT48382.1"/>
    <property type="molecule type" value="Genomic_DNA"/>
</dbReference>
<keyword evidence="2" id="KW-1185">Reference proteome</keyword>
<reference evidence="1" key="1">
    <citation type="submission" date="2020-08" db="EMBL/GenBank/DDBJ databases">
        <title>Multicomponent nature underlies the extraordinary mechanical properties of spider dragline silk.</title>
        <authorList>
            <person name="Kono N."/>
            <person name="Nakamura H."/>
            <person name="Mori M."/>
            <person name="Yoshida Y."/>
            <person name="Ohtoshi R."/>
            <person name="Malay A.D."/>
            <person name="Moran D.A.P."/>
            <person name="Tomita M."/>
            <person name="Numata K."/>
            <person name="Arakawa K."/>
        </authorList>
    </citation>
    <scope>NUCLEOTIDE SEQUENCE</scope>
</reference>
<gene>
    <name evidence="1" type="ORF">NPIL_99481</name>
</gene>
<evidence type="ECO:0000313" key="1">
    <source>
        <dbReference type="EMBL" id="GFT48382.1"/>
    </source>
</evidence>
<proteinExistence type="predicted"/>
<accession>A0A8X6P3K1</accession>
<name>A0A8X6P3K1_NEPPI</name>
<evidence type="ECO:0000313" key="2">
    <source>
        <dbReference type="Proteomes" id="UP000887013"/>
    </source>
</evidence>
<organism evidence="1 2">
    <name type="scientific">Nephila pilipes</name>
    <name type="common">Giant wood spider</name>
    <name type="synonym">Nephila maculata</name>
    <dbReference type="NCBI Taxonomy" id="299642"/>
    <lineage>
        <taxon>Eukaryota</taxon>
        <taxon>Metazoa</taxon>
        <taxon>Ecdysozoa</taxon>
        <taxon>Arthropoda</taxon>
        <taxon>Chelicerata</taxon>
        <taxon>Arachnida</taxon>
        <taxon>Araneae</taxon>
        <taxon>Araneomorphae</taxon>
        <taxon>Entelegynae</taxon>
        <taxon>Araneoidea</taxon>
        <taxon>Nephilidae</taxon>
        <taxon>Nephila</taxon>
    </lineage>
</organism>
<dbReference type="Proteomes" id="UP000887013">
    <property type="component" value="Unassembled WGS sequence"/>
</dbReference>
<comment type="caution">
    <text evidence="1">The sequence shown here is derived from an EMBL/GenBank/DDBJ whole genome shotgun (WGS) entry which is preliminary data.</text>
</comment>
<dbReference type="AlphaFoldDB" id="A0A8X6P3K1"/>
<protein>
    <submittedName>
        <fullName evidence="1">Uncharacterized protein</fullName>
    </submittedName>
</protein>
<sequence>MQAYAQGSSPKFRYQIIFDGDHTRLEELNELVPLIPVLETNRAFRNRSSGQQKSDNCPVKVSIQWNRFAKRCFSGPLKGAVTRRRVHQFSHPNITLGVFFCDY</sequence>